<dbReference type="InterPro" id="IPR032817">
    <property type="entry name" value="Mon2_C"/>
</dbReference>
<keyword evidence="3" id="KW-1185">Reference proteome</keyword>
<gene>
    <name evidence="2" type="ORF">APZ42_025796</name>
</gene>
<dbReference type="OrthoDB" id="294853at2759"/>
<sequence length="777" mass="87476">MKRKFSTLRVPVFTVGGNGLSPCFTMELPAFSSRNDRKIWITNTRSQRFSHSNWSYGYSTYFFILHFITFPTRFSGIYPTIFIKIEKYYVLHCELCIDERPAVRKSAGQTLFSTIAAHGDLLHHSTWQAVVWQVLFPLLDNVKKLSGQASDVKVDTSGSMLIHHSRNTAQKQWAETQVLTLSGVARVFQTKRPMLQSLDEFSRAWILLLEHIENSALSKNSEVSLASLKAFQDVLSTTTKCNSNESNGSGCHDDFIWNVAWKAWLQIGTLATSPQKEERVTYIPSQPFLTALVLIFPGLFQHVKSRLTFLLSYQFIDVSVPSCIFHGIAHVIFNRFGSDNLQMLCTVLQSAVSVPVHGEASPFILPSVNDPVLTPLQEGVLLCMDTLQRDFVSGNELMKSMIPALFNQLLVFAGFACQAPTFGQLKTKSVNSFKGMQKSAEWVTLNYVPFGEKCLTMAVHLYGKTCQEEVVNQSQVLTSIIRCLRLPLSLKYDCTSQTTWRLAVHSLLHVLRLGLPMARHKTDNHENNSNLQETLLPLWTEITLALDEFLFPKSVPLANQTPEEIQSDELLDCQVMELIRDEILPQATFYPPHFISKIMGLLSKGSIHFVPPVDSETGPKLREEFARICFEVLLQFSLIHEEQRQQQEQNKMSTSQSNQVTNQLAITALLDRFHKVLAAFAQDAKTGGQCPMPRYRTAEIAFTLQGLSSLISALKKIPTNKVNPLTWRQLISLYPHLVELTAVDSARIGRNLRDALCQYSDLLQPPAASTLPSINGT</sequence>
<proteinExistence type="predicted"/>
<dbReference type="InterPro" id="IPR016024">
    <property type="entry name" value="ARM-type_fold"/>
</dbReference>
<protein>
    <submittedName>
        <fullName evidence="2">MON2 protein</fullName>
    </submittedName>
</protein>
<feature type="domain" description="Mon2 C-terminal" evidence="1">
    <location>
        <begin position="307"/>
        <end position="766"/>
    </location>
</feature>
<organism evidence="2 3">
    <name type="scientific">Daphnia magna</name>
    <dbReference type="NCBI Taxonomy" id="35525"/>
    <lineage>
        <taxon>Eukaryota</taxon>
        <taxon>Metazoa</taxon>
        <taxon>Ecdysozoa</taxon>
        <taxon>Arthropoda</taxon>
        <taxon>Crustacea</taxon>
        <taxon>Branchiopoda</taxon>
        <taxon>Diplostraca</taxon>
        <taxon>Cladocera</taxon>
        <taxon>Anomopoda</taxon>
        <taxon>Daphniidae</taxon>
        <taxon>Daphnia</taxon>
    </lineage>
</organism>
<comment type="caution">
    <text evidence="2">The sequence shown here is derived from an EMBL/GenBank/DDBJ whole genome shotgun (WGS) entry which is preliminary data.</text>
</comment>
<feature type="domain" description="Mon2 C-terminal" evidence="1">
    <location>
        <begin position="89"/>
        <end position="244"/>
    </location>
</feature>
<accession>A0A162EEN8</accession>
<dbReference type="AlphaFoldDB" id="A0A162EEN8"/>
<name>A0A162EEN8_9CRUS</name>
<dbReference type="Proteomes" id="UP000076858">
    <property type="component" value="Unassembled WGS sequence"/>
</dbReference>
<evidence type="ECO:0000313" key="2">
    <source>
        <dbReference type="EMBL" id="KZS09870.1"/>
    </source>
</evidence>
<dbReference type="PANTHER" id="PTHR34199">
    <property type="entry name" value="NUMOD3 MOTIF FAMILY PROTEIN, EXPRESSED"/>
    <property type="match status" value="1"/>
</dbReference>
<dbReference type="Pfam" id="PF16206">
    <property type="entry name" value="Mon2_C"/>
    <property type="match status" value="2"/>
</dbReference>
<reference evidence="2 3" key="1">
    <citation type="submission" date="2016-03" db="EMBL/GenBank/DDBJ databases">
        <title>EvidentialGene: Evidence-directed Construction of Genes on Genomes.</title>
        <authorList>
            <person name="Gilbert D.G."/>
            <person name="Choi J.-H."/>
            <person name="Mockaitis K."/>
            <person name="Colbourne J."/>
            <person name="Pfrender M."/>
        </authorList>
    </citation>
    <scope>NUCLEOTIDE SEQUENCE [LARGE SCALE GENOMIC DNA]</scope>
    <source>
        <strain evidence="2 3">Xinb3</strain>
        <tissue evidence="2">Complete organism</tissue>
    </source>
</reference>
<evidence type="ECO:0000313" key="3">
    <source>
        <dbReference type="Proteomes" id="UP000076858"/>
    </source>
</evidence>
<evidence type="ECO:0000259" key="1">
    <source>
        <dbReference type="Pfam" id="PF16206"/>
    </source>
</evidence>
<dbReference type="EMBL" id="LRGB01001942">
    <property type="protein sequence ID" value="KZS09870.1"/>
    <property type="molecule type" value="Genomic_DNA"/>
</dbReference>
<dbReference type="SUPFAM" id="SSF48371">
    <property type="entry name" value="ARM repeat"/>
    <property type="match status" value="1"/>
</dbReference>
<dbReference type="STRING" id="35525.A0A162EEN8"/>
<dbReference type="PANTHER" id="PTHR34199:SF4">
    <property type="entry name" value="ARM REPEAT SUPERFAMILY PROTEIN"/>
    <property type="match status" value="1"/>
</dbReference>